<dbReference type="EMBL" id="BLLF01000047">
    <property type="protein sequence ID" value="GFH06612.1"/>
    <property type="molecule type" value="Genomic_DNA"/>
</dbReference>
<evidence type="ECO:0000256" key="1">
    <source>
        <dbReference type="SAM" id="MobiDB-lite"/>
    </source>
</evidence>
<name>A0A699YUB1_HAELA</name>
<dbReference type="Proteomes" id="UP000485058">
    <property type="component" value="Unassembled WGS sequence"/>
</dbReference>
<evidence type="ECO:0000313" key="3">
    <source>
        <dbReference type="EMBL" id="GFH06612.1"/>
    </source>
</evidence>
<organism evidence="3 4">
    <name type="scientific">Haematococcus lacustris</name>
    <name type="common">Green alga</name>
    <name type="synonym">Haematococcus pluvialis</name>
    <dbReference type="NCBI Taxonomy" id="44745"/>
    <lineage>
        <taxon>Eukaryota</taxon>
        <taxon>Viridiplantae</taxon>
        <taxon>Chlorophyta</taxon>
        <taxon>core chlorophytes</taxon>
        <taxon>Chlorophyceae</taxon>
        <taxon>CS clade</taxon>
        <taxon>Chlamydomonadales</taxon>
        <taxon>Haematococcaceae</taxon>
        <taxon>Haematococcus</taxon>
    </lineage>
</organism>
<reference evidence="3 4" key="1">
    <citation type="submission" date="2020-02" db="EMBL/GenBank/DDBJ databases">
        <title>Draft genome sequence of Haematococcus lacustris strain NIES-144.</title>
        <authorList>
            <person name="Morimoto D."/>
            <person name="Nakagawa S."/>
            <person name="Yoshida T."/>
            <person name="Sawayama S."/>
        </authorList>
    </citation>
    <scope>NUCLEOTIDE SEQUENCE [LARGE SCALE GENOMIC DNA]</scope>
    <source>
        <strain evidence="3 4">NIES-144</strain>
    </source>
</reference>
<dbReference type="InterPro" id="IPR005145">
    <property type="entry name" value="Sua5_C"/>
</dbReference>
<comment type="caution">
    <text evidence="3">The sequence shown here is derived from an EMBL/GenBank/DDBJ whole genome shotgun (WGS) entry which is preliminary data.</text>
</comment>
<accession>A0A699YUB1</accession>
<dbReference type="Gene3D" id="3.40.50.11030">
    <property type="entry name" value="Threonylcarbamoyl-AMP synthase, C-terminal domain"/>
    <property type="match status" value="1"/>
</dbReference>
<evidence type="ECO:0000259" key="2">
    <source>
        <dbReference type="Pfam" id="PF03481"/>
    </source>
</evidence>
<gene>
    <name evidence="3" type="ORF">HaLaN_01272</name>
</gene>
<dbReference type="Pfam" id="PF03481">
    <property type="entry name" value="Sua5_C"/>
    <property type="match status" value="1"/>
</dbReference>
<sequence>MEDLAGRIPLVLDGGPCSLGLESTGLLVYSKDLHDAALEQAPTTPGMKYRHYSPTAQGLD</sequence>
<dbReference type="InterPro" id="IPR038385">
    <property type="entry name" value="Sua5/YwlC_C"/>
</dbReference>
<proteinExistence type="predicted"/>
<dbReference type="AlphaFoldDB" id="A0A699YUB1"/>
<keyword evidence="4" id="KW-1185">Reference proteome</keyword>
<feature type="domain" description="Threonylcarbamoyl-AMP synthase C-terminal" evidence="2">
    <location>
        <begin position="38"/>
        <end position="57"/>
    </location>
</feature>
<protein>
    <submittedName>
        <fullName evidence="3">YrdC-like domain-containing protein</fullName>
    </submittedName>
</protein>
<evidence type="ECO:0000313" key="4">
    <source>
        <dbReference type="Proteomes" id="UP000485058"/>
    </source>
</evidence>
<feature type="region of interest" description="Disordered" evidence="1">
    <location>
        <begin position="41"/>
        <end position="60"/>
    </location>
</feature>